<name>A0A644YFR0_9ZZZZ</name>
<keyword evidence="1" id="KW-0808">Transferase</keyword>
<proteinExistence type="predicted"/>
<dbReference type="SUPFAM" id="SSF142754">
    <property type="entry name" value="NadA-like"/>
    <property type="match status" value="1"/>
</dbReference>
<sequence length="66" mass="7803">MHELHKKNPKKTFYLVNENQYCSGMKLNTLQKVYNILVSLENEIILDEDLRQKAQVSLSRMHEIAN</sequence>
<accession>A0A644YFR0</accession>
<dbReference type="Pfam" id="PF02445">
    <property type="entry name" value="NadA"/>
    <property type="match status" value="1"/>
</dbReference>
<organism evidence="1">
    <name type="scientific">bioreactor metagenome</name>
    <dbReference type="NCBI Taxonomy" id="1076179"/>
    <lineage>
        <taxon>unclassified sequences</taxon>
        <taxon>metagenomes</taxon>
        <taxon>ecological metagenomes</taxon>
    </lineage>
</organism>
<dbReference type="EMBL" id="VSSQ01004996">
    <property type="protein sequence ID" value="MPM27442.1"/>
    <property type="molecule type" value="Genomic_DNA"/>
</dbReference>
<protein>
    <submittedName>
        <fullName evidence="1">Quinolinate synthase A</fullName>
        <ecNumber evidence="1">2.5.1.72</ecNumber>
    </submittedName>
</protein>
<dbReference type="Gene3D" id="3.40.50.10800">
    <property type="entry name" value="NadA-like"/>
    <property type="match status" value="1"/>
</dbReference>
<reference evidence="1" key="1">
    <citation type="submission" date="2019-08" db="EMBL/GenBank/DDBJ databases">
        <authorList>
            <person name="Kucharzyk K."/>
            <person name="Murdoch R.W."/>
            <person name="Higgins S."/>
            <person name="Loffler F."/>
        </authorList>
    </citation>
    <scope>NUCLEOTIDE SEQUENCE</scope>
</reference>
<comment type="caution">
    <text evidence="1">The sequence shown here is derived from an EMBL/GenBank/DDBJ whole genome shotgun (WGS) entry which is preliminary data.</text>
</comment>
<dbReference type="AlphaFoldDB" id="A0A644YFR0"/>
<dbReference type="UniPathway" id="UPA00253">
    <property type="reaction ID" value="UER00327"/>
</dbReference>
<dbReference type="GO" id="GO:0051539">
    <property type="term" value="F:4 iron, 4 sulfur cluster binding"/>
    <property type="evidence" value="ECO:0007669"/>
    <property type="project" value="InterPro"/>
</dbReference>
<gene>
    <name evidence="1" type="primary">nadA_20</name>
    <name evidence="1" type="ORF">SDC9_73953</name>
</gene>
<dbReference type="GO" id="GO:0009435">
    <property type="term" value="P:NAD+ biosynthetic process"/>
    <property type="evidence" value="ECO:0007669"/>
    <property type="project" value="UniProtKB-UniPathway"/>
</dbReference>
<dbReference type="InterPro" id="IPR036094">
    <property type="entry name" value="NadA_sf"/>
</dbReference>
<evidence type="ECO:0000313" key="1">
    <source>
        <dbReference type="EMBL" id="MPM27442.1"/>
    </source>
</evidence>
<dbReference type="GO" id="GO:0008987">
    <property type="term" value="F:quinolinate synthetase A activity"/>
    <property type="evidence" value="ECO:0007669"/>
    <property type="project" value="InterPro"/>
</dbReference>
<dbReference type="EC" id="2.5.1.72" evidence="1"/>
<dbReference type="InterPro" id="IPR003473">
    <property type="entry name" value="NadA"/>
</dbReference>